<reference evidence="9" key="1">
    <citation type="submission" date="2023-07" db="EMBL/GenBank/DDBJ databases">
        <title>Dyadobacter sp. nov 'subterranea' isolated from contaminted grondwater.</title>
        <authorList>
            <person name="Szabo I."/>
            <person name="Al-Omari J."/>
            <person name="Szerdahelyi S.G."/>
            <person name="Rado J."/>
        </authorList>
    </citation>
    <scope>NUCLEOTIDE SEQUENCE [LARGE SCALE GENOMIC DNA]</scope>
    <source>
        <strain evidence="9">UP-52</strain>
    </source>
</reference>
<feature type="transmembrane region" description="Helical" evidence="6">
    <location>
        <begin position="82"/>
        <end position="99"/>
    </location>
</feature>
<dbReference type="InterPro" id="IPR000917">
    <property type="entry name" value="Sulfatase_N"/>
</dbReference>
<dbReference type="InterPro" id="IPR050448">
    <property type="entry name" value="OpgB/LTA_synthase_biosynth"/>
</dbReference>
<evidence type="ECO:0000256" key="2">
    <source>
        <dbReference type="ARBA" id="ARBA00022475"/>
    </source>
</evidence>
<feature type="transmembrane region" description="Helical" evidence="6">
    <location>
        <begin position="125"/>
        <end position="148"/>
    </location>
</feature>
<name>A0ABR9WAR3_9BACT</name>
<evidence type="ECO:0000256" key="1">
    <source>
        <dbReference type="ARBA" id="ARBA00004651"/>
    </source>
</evidence>
<dbReference type="Gene3D" id="3.30.1120.80">
    <property type="match status" value="1"/>
</dbReference>
<keyword evidence="3 6" id="KW-0812">Transmembrane</keyword>
<comment type="subcellular location">
    <subcellularLocation>
        <location evidence="1">Cell membrane</location>
        <topology evidence="1">Multi-pass membrane protein</topology>
    </subcellularLocation>
</comment>
<gene>
    <name evidence="8" type="ORF">IEE83_11815</name>
</gene>
<protein>
    <submittedName>
        <fullName evidence="8">Sulfatase-like hydrolase/transferase</fullName>
    </submittedName>
</protein>
<evidence type="ECO:0000313" key="9">
    <source>
        <dbReference type="Proteomes" id="UP000634134"/>
    </source>
</evidence>
<feature type="transmembrane region" description="Helical" evidence="6">
    <location>
        <begin position="7"/>
        <end position="29"/>
    </location>
</feature>
<evidence type="ECO:0000256" key="5">
    <source>
        <dbReference type="ARBA" id="ARBA00023136"/>
    </source>
</evidence>
<dbReference type="RefSeq" id="WP_194120766.1">
    <property type="nucleotide sequence ID" value="NZ_JACYGY010000001.1"/>
</dbReference>
<feature type="transmembrane region" description="Helical" evidence="6">
    <location>
        <begin position="49"/>
        <end position="70"/>
    </location>
</feature>
<keyword evidence="5 6" id="KW-0472">Membrane</keyword>
<dbReference type="EMBL" id="JACYGY010000001">
    <property type="protein sequence ID" value="MBE9462570.1"/>
    <property type="molecule type" value="Genomic_DNA"/>
</dbReference>
<accession>A0ABR9WAR3</accession>
<evidence type="ECO:0000313" key="8">
    <source>
        <dbReference type="EMBL" id="MBE9462570.1"/>
    </source>
</evidence>
<sequence length="612" mass="69517">MLKRIRFLALYGLSWILFFQLFRIIFFAYHFKKSIDLGGYLLVQSALHGLRMDISFAGYILMIPTLLMALSSIKWKWYQNFLRWYSAIVAFLMVLLTVFDLELFRAWGFRIDASSLIYLKTPKEAFASMGAAPVFPLLIIFVLLLILVTKSLFTIQNRTIPYFSGSSPIFTALLFVFLAATLIIPIRGGFNLAPMNESAVYFSNKSFANYAAVNVPWNYSRSLLHDGFNKRNPFNYFPDEKAKATVTSLYYKGKEHEQLIDTVHAPVNVIIIIWESFTAKVVEKLNGVPGITPQFNALTKEGILFTNMYASGNRSDKGMVAVLSGYPAQPTTSIIKIPNKTVSLPSLPREFRDFGYNTSFYYGGETEFANMKTYFIQQGFNTIVDKNAFDEADMNSKWGAHDHVVLNKFLSDIDQKKQPFFTTLFTLSSHEPFEVPVKTVIPGNDPEHLFLNALHYSDASIGEFIRKAKTKSWWNNTLVVILADHGHPLPEKPASKPNEFHIPMLWLGGVLKKKNIQVDTLCSQTDLAATLLNQLNLPSNTFSWSNDIFMKKRTPFAYFAFMNGLGWIRPNGFIIRDNIGGNITEKSGNLKPVEVDYGKSYLQASFGDYLKR</sequence>
<dbReference type="InterPro" id="IPR017850">
    <property type="entry name" value="Alkaline_phosphatase_core_sf"/>
</dbReference>
<dbReference type="Proteomes" id="UP000634134">
    <property type="component" value="Unassembled WGS sequence"/>
</dbReference>
<evidence type="ECO:0000256" key="3">
    <source>
        <dbReference type="ARBA" id="ARBA00022692"/>
    </source>
</evidence>
<comment type="caution">
    <text evidence="8">The sequence shown here is derived from an EMBL/GenBank/DDBJ whole genome shotgun (WGS) entry which is preliminary data.</text>
</comment>
<dbReference type="PANTHER" id="PTHR47371:SF3">
    <property type="entry name" value="PHOSPHOGLYCEROL TRANSFERASE I"/>
    <property type="match status" value="1"/>
</dbReference>
<evidence type="ECO:0000256" key="4">
    <source>
        <dbReference type="ARBA" id="ARBA00022989"/>
    </source>
</evidence>
<organism evidence="8 9">
    <name type="scientific">Dyadobacter subterraneus</name>
    <dbReference type="NCBI Taxonomy" id="2773304"/>
    <lineage>
        <taxon>Bacteria</taxon>
        <taxon>Pseudomonadati</taxon>
        <taxon>Bacteroidota</taxon>
        <taxon>Cytophagia</taxon>
        <taxon>Cytophagales</taxon>
        <taxon>Spirosomataceae</taxon>
        <taxon>Dyadobacter</taxon>
    </lineage>
</organism>
<dbReference type="InterPro" id="IPR012160">
    <property type="entry name" value="LtaS-like"/>
</dbReference>
<feature type="domain" description="Sulfatase N-terminal" evidence="7">
    <location>
        <begin position="268"/>
        <end position="536"/>
    </location>
</feature>
<feature type="transmembrane region" description="Helical" evidence="6">
    <location>
        <begin position="169"/>
        <end position="190"/>
    </location>
</feature>
<dbReference type="CDD" id="cd16015">
    <property type="entry name" value="LTA_synthase"/>
    <property type="match status" value="1"/>
</dbReference>
<evidence type="ECO:0000256" key="6">
    <source>
        <dbReference type="SAM" id="Phobius"/>
    </source>
</evidence>
<dbReference type="PIRSF" id="PIRSF005091">
    <property type="entry name" value="Mmb_sulf_HI1246"/>
    <property type="match status" value="1"/>
</dbReference>
<keyword evidence="2" id="KW-1003">Cell membrane</keyword>
<evidence type="ECO:0000259" key="7">
    <source>
        <dbReference type="Pfam" id="PF00884"/>
    </source>
</evidence>
<keyword evidence="9" id="KW-1185">Reference proteome</keyword>
<keyword evidence="4 6" id="KW-1133">Transmembrane helix</keyword>
<dbReference type="SUPFAM" id="SSF53649">
    <property type="entry name" value="Alkaline phosphatase-like"/>
    <property type="match status" value="1"/>
</dbReference>
<dbReference type="PANTHER" id="PTHR47371">
    <property type="entry name" value="LIPOTEICHOIC ACID SYNTHASE"/>
    <property type="match status" value="1"/>
</dbReference>
<dbReference type="Gene3D" id="3.40.720.10">
    <property type="entry name" value="Alkaline Phosphatase, subunit A"/>
    <property type="match status" value="1"/>
</dbReference>
<proteinExistence type="predicted"/>
<dbReference type="Pfam" id="PF00884">
    <property type="entry name" value="Sulfatase"/>
    <property type="match status" value="1"/>
</dbReference>